<dbReference type="InterPro" id="IPR018674">
    <property type="entry name" value="DUF2142_membrane"/>
</dbReference>
<feature type="transmembrane region" description="Helical" evidence="8">
    <location>
        <begin position="384"/>
        <end position="406"/>
    </location>
</feature>
<evidence type="ECO:0000313" key="9">
    <source>
        <dbReference type="EMBL" id="MBZ2196412.1"/>
    </source>
</evidence>
<dbReference type="Pfam" id="PF09913">
    <property type="entry name" value="DUF2142"/>
    <property type="match status" value="1"/>
</dbReference>
<evidence type="ECO:0000256" key="1">
    <source>
        <dbReference type="ARBA" id="ARBA00004651"/>
    </source>
</evidence>
<feature type="transmembrane region" description="Helical" evidence="8">
    <location>
        <begin position="418"/>
        <end position="435"/>
    </location>
</feature>
<feature type="transmembrane region" description="Helical" evidence="8">
    <location>
        <begin position="160"/>
        <end position="178"/>
    </location>
</feature>
<keyword evidence="7 8" id="KW-0472">Membrane</keyword>
<comment type="caution">
    <text evidence="9">The sequence shown here is derived from an EMBL/GenBank/DDBJ whole genome shotgun (WGS) entry which is preliminary data.</text>
</comment>
<feature type="transmembrane region" description="Helical" evidence="8">
    <location>
        <begin position="216"/>
        <end position="235"/>
    </location>
</feature>
<dbReference type="InterPro" id="IPR050297">
    <property type="entry name" value="LipidA_mod_glycosyltrf_83"/>
</dbReference>
<dbReference type="EMBL" id="JAGSHT010000010">
    <property type="protein sequence ID" value="MBZ2196412.1"/>
    <property type="molecule type" value="Genomic_DNA"/>
</dbReference>
<keyword evidence="10" id="KW-1185">Reference proteome</keyword>
<dbReference type="PANTHER" id="PTHR33908">
    <property type="entry name" value="MANNOSYLTRANSFERASE YKCB-RELATED"/>
    <property type="match status" value="1"/>
</dbReference>
<keyword evidence="2" id="KW-1003">Cell membrane</keyword>
<gene>
    <name evidence="9" type="ORF">KCQ71_09635</name>
</gene>
<evidence type="ECO:0000256" key="6">
    <source>
        <dbReference type="ARBA" id="ARBA00022989"/>
    </source>
</evidence>
<evidence type="ECO:0000256" key="3">
    <source>
        <dbReference type="ARBA" id="ARBA00022676"/>
    </source>
</evidence>
<feature type="transmembrane region" description="Helical" evidence="8">
    <location>
        <begin position="282"/>
        <end position="301"/>
    </location>
</feature>
<keyword evidence="6 8" id="KW-1133">Transmembrane helix</keyword>
<organism evidence="9 10">
    <name type="scientific">Occultella gossypii</name>
    <dbReference type="NCBI Taxonomy" id="2800820"/>
    <lineage>
        <taxon>Bacteria</taxon>
        <taxon>Bacillati</taxon>
        <taxon>Actinomycetota</taxon>
        <taxon>Actinomycetes</taxon>
        <taxon>Micrococcales</taxon>
        <taxon>Ruaniaceae</taxon>
        <taxon>Occultella</taxon>
    </lineage>
</organism>
<keyword evidence="3" id="KW-0328">Glycosyltransferase</keyword>
<feature type="transmembrane region" description="Helical" evidence="8">
    <location>
        <begin position="136"/>
        <end position="153"/>
    </location>
</feature>
<reference evidence="9 10" key="1">
    <citation type="submission" date="2021-04" db="EMBL/GenBank/DDBJ databases">
        <title>Ruania sp. nov., isolated from sandy soil of mangrove forest.</title>
        <authorList>
            <person name="Ge X."/>
            <person name="Huang R."/>
            <person name="Liu W."/>
        </authorList>
    </citation>
    <scope>NUCLEOTIDE SEQUENCE [LARGE SCALE GENOMIC DNA]</scope>
    <source>
        <strain evidence="9 10">N2-46</strain>
    </source>
</reference>
<accession>A0ABS7S7T0</accession>
<keyword evidence="4" id="KW-0808">Transferase</keyword>
<evidence type="ECO:0000256" key="8">
    <source>
        <dbReference type="SAM" id="Phobius"/>
    </source>
</evidence>
<proteinExistence type="predicted"/>
<feature type="transmembrane region" description="Helical" evidence="8">
    <location>
        <begin position="490"/>
        <end position="521"/>
    </location>
</feature>
<dbReference type="PANTHER" id="PTHR33908:SF11">
    <property type="entry name" value="MEMBRANE PROTEIN"/>
    <property type="match status" value="1"/>
</dbReference>
<sequence>MTMRTYRLVIVVVSVLFGTILTLWAVLTPGFRAPDEPQHFNSVMRVATGGGWPAPGTAWMSDATHIATHEAGLTGASGSMSIFEFSILPGGTLEGWGQQFVDVTPLAPEDRSVLDHTAELLDAPPTLDQMTQHPPLFYAFGAGLVQIVGALDWRWDQQLLLLRMFCVALTVWVVPLAAVTTRLLTGNRTVAVAAAVSIVAVPQFAHIGASVSNDSLTNLLGAALLALSAATMAVRPTWARIVALGVLLGLGLLTKGFLLAAIPMVALAVIIGARTALPKMRLWQAFVALVIAFAIGGWWWLRNLLVHHTLQPSGMPLFAPGWGDDTPTLGEFLPQAFTRLSTSFWGNFGWLEVPLPGPLWITLTILCLAAVVLGVLACRQRLRLAVLLILPVGTVVVVLGGAYASYEINGLFGQLQGRYLYSSIAVLAAAVWLGIDAIARRLGRRRAHWLPVVATLVSVTLAAVGLITFFQACYQLPTESVIVGLNRWALWSIAGRAGVVVATLAPAVASIVLLGVLGVALGRRPSARRRPSEVAA</sequence>
<comment type="subcellular location">
    <subcellularLocation>
        <location evidence="1">Cell membrane</location>
        <topology evidence="1">Multi-pass membrane protein</topology>
    </subcellularLocation>
</comment>
<feature type="transmembrane region" description="Helical" evidence="8">
    <location>
        <begin position="190"/>
        <end position="209"/>
    </location>
</feature>
<name>A0ABS7S7T0_9MICO</name>
<feature type="transmembrane region" description="Helical" evidence="8">
    <location>
        <begin position="447"/>
        <end position="470"/>
    </location>
</feature>
<dbReference type="Proteomes" id="UP000826651">
    <property type="component" value="Unassembled WGS sequence"/>
</dbReference>
<feature type="transmembrane region" description="Helical" evidence="8">
    <location>
        <begin position="241"/>
        <end position="270"/>
    </location>
</feature>
<evidence type="ECO:0000256" key="7">
    <source>
        <dbReference type="ARBA" id="ARBA00023136"/>
    </source>
</evidence>
<evidence type="ECO:0000256" key="4">
    <source>
        <dbReference type="ARBA" id="ARBA00022679"/>
    </source>
</evidence>
<protein>
    <submittedName>
        <fullName evidence="9">DUF2142 domain-containing protein</fullName>
    </submittedName>
</protein>
<keyword evidence="5 8" id="KW-0812">Transmembrane</keyword>
<evidence type="ECO:0000256" key="2">
    <source>
        <dbReference type="ARBA" id="ARBA00022475"/>
    </source>
</evidence>
<feature type="transmembrane region" description="Helical" evidence="8">
    <location>
        <begin position="359"/>
        <end position="377"/>
    </location>
</feature>
<evidence type="ECO:0000313" key="10">
    <source>
        <dbReference type="Proteomes" id="UP000826651"/>
    </source>
</evidence>
<evidence type="ECO:0000256" key="5">
    <source>
        <dbReference type="ARBA" id="ARBA00022692"/>
    </source>
</evidence>